<proteinExistence type="predicted"/>
<gene>
    <name evidence="1" type="ORF">CFAM422_006442</name>
</gene>
<evidence type="ECO:0000313" key="1">
    <source>
        <dbReference type="EMBL" id="KAF3071345.1"/>
    </source>
</evidence>
<keyword evidence="2" id="KW-1185">Reference proteome</keyword>
<sequence length="90" mass="10260">MCTRTRILLICPCRNAGCVDYGDICNGLGHIIDVDITSRGVWDYCTWWFVNGPPELVLNSYIVPQCKDLAWENIKTTATEICDKCKRECQ</sequence>
<name>A0A9P4XF30_9HYPO</name>
<accession>A0A9P4XF30</accession>
<comment type="caution">
    <text evidence="1">The sequence shown here is derived from an EMBL/GenBank/DDBJ whole genome shotgun (WGS) entry which is preliminary data.</text>
</comment>
<dbReference type="EMBL" id="QLNT01000010">
    <property type="protein sequence ID" value="KAF3071345.1"/>
    <property type="molecule type" value="Genomic_DNA"/>
</dbReference>
<dbReference type="AlphaFoldDB" id="A0A9P4XF30"/>
<protein>
    <submittedName>
        <fullName evidence="1">Uncharacterized protein</fullName>
    </submittedName>
</protein>
<organism evidence="1 2">
    <name type="scientific">Trichoderma lentiforme</name>
    <dbReference type="NCBI Taxonomy" id="1567552"/>
    <lineage>
        <taxon>Eukaryota</taxon>
        <taxon>Fungi</taxon>
        <taxon>Dikarya</taxon>
        <taxon>Ascomycota</taxon>
        <taxon>Pezizomycotina</taxon>
        <taxon>Sordariomycetes</taxon>
        <taxon>Hypocreomycetidae</taxon>
        <taxon>Hypocreales</taxon>
        <taxon>Hypocreaceae</taxon>
        <taxon>Trichoderma</taxon>
    </lineage>
</organism>
<evidence type="ECO:0000313" key="2">
    <source>
        <dbReference type="Proteomes" id="UP000801864"/>
    </source>
</evidence>
<dbReference type="Proteomes" id="UP000801864">
    <property type="component" value="Unassembled WGS sequence"/>
</dbReference>
<reference evidence="1 2" key="1">
    <citation type="submission" date="2018-06" db="EMBL/GenBank/DDBJ databases">
        <title>Genome analysis of cellulolytic fungus Trichoderma lentiforme CFAM-422.</title>
        <authorList>
            <person name="Steindorff A.S."/>
            <person name="Formighieri E.F."/>
            <person name="Midorikawa G.E.O."/>
            <person name="Tamietti M.S."/>
            <person name="Ramos E.Z."/>
            <person name="Silva A.S."/>
            <person name="Bon E.P.S."/>
            <person name="Mendes T.D."/>
            <person name="Damaso M.C.T."/>
            <person name="Favaro L.C.L."/>
        </authorList>
    </citation>
    <scope>NUCLEOTIDE SEQUENCE [LARGE SCALE GENOMIC DNA]</scope>
    <source>
        <strain evidence="1 2">CFAM-422</strain>
    </source>
</reference>